<dbReference type="InterPro" id="IPR011990">
    <property type="entry name" value="TPR-like_helical_dom_sf"/>
</dbReference>
<dbReference type="InterPro" id="IPR019734">
    <property type="entry name" value="TPR_rpt"/>
</dbReference>
<dbReference type="RefSeq" id="WP_318348401.1">
    <property type="nucleotide sequence ID" value="NZ_AP018694.1"/>
</dbReference>
<dbReference type="SUPFAM" id="SSF48452">
    <property type="entry name" value="TPR-like"/>
    <property type="match status" value="2"/>
</dbReference>
<proteinExistence type="predicted"/>
<dbReference type="InterPro" id="IPR051012">
    <property type="entry name" value="CellSynth/LPSAsmb/PSIAsmb"/>
</dbReference>
<evidence type="ECO:0000256" key="4">
    <source>
        <dbReference type="SAM" id="SignalP"/>
    </source>
</evidence>
<evidence type="ECO:0000313" key="7">
    <source>
        <dbReference type="Proteomes" id="UP001193389"/>
    </source>
</evidence>
<sequence>MKKLTLILSLFIFVQVLFAQNKATITEESREMITYPYSDPNPIPILTGKGFKVYPYFTFDGYTLTPQKQMWKVIKLENQYIEVYILPEIGGKIWGAIEKSTGKEFIYNNDVVKFRNISMRGPWTSGGIEFNLGLIGHSPATASPVDYLTRENADGSVSCIVGNMDLPSRTQWRVEVRLPKDKAYFETIPLWNNPTPLSQSYYCFMTGAAAVSDDLEFFYPGNQELEHSGQVKSYPEQDGHNKSIYKNNAYDSHTSIHVVGDYNDYMGGYYHKSEFGFGHWALYNDMPGRKNWLWALSREGEIWKDLLTDKHGQYMEFQAGRTFNQYSQGSFRSPIKEMPFNPGVTDQWKEIWFPVKDIGGLKEVSPMGVLNVKHANGKLEIGINALAFVQAKLVVKSNGKEIYSGDKSFKPMDVFKTSIVLDENAPYQVTVEGMDLVHNSINKNLIKRPFATTIPADPSSASGLFQDGIQFKENRDYVPAKKSLLKCMKTDPLYIDAMAALTEIYYRSNQLDSALYYANRALQLDAYHPAANYYAGITYRAQGDLIDALESLGWAARSMEFRSAAYSLMAGIELQLNNLDLAEHYANQSLDFNRFNFNAFKVLVIVYRQQGNPDLADKMTENILALDPLNHFAGSEHYLLHPSSENLSSFKSAIRNELPYQTYLELAIDYYNFGQKADAIQVLDNAPVQPLVLLWKAFLKGDPSLLTDIAKESPAFVFPYRTETVSALNWAIGNNDNWKFKYYLGLNLWGIQREDDARKLFAACKQEPDFPTFYLTRADLEKQTDPKQELNDLKTAHQLAPNDWRASIQLIEAYISREDYITAWPLSTEATKNFPENYNLALQLARVQLGNNQYEACLKTLEKTHILPFEGSTQGKYVYEQAYMLLAIDLMNKRKFKEALVKLEKSKAWPENLGVGAPYEPDNRMQDYLEAICQDKLGRASDAVELRSSVLNYTKTHYNDSANSFNNLFALLIFKQRGETESANALIKRIKESDRYTNPVQQWIVAYFMNDTATCQNLEMNFLKNNYYTILTNAINQK</sequence>
<dbReference type="PANTHER" id="PTHR45586:SF1">
    <property type="entry name" value="LIPOPOLYSACCHARIDE ASSEMBLY PROTEIN B"/>
    <property type="match status" value="1"/>
</dbReference>
<reference evidence="6" key="1">
    <citation type="journal article" date="2020" name="Int. J. Syst. Evol. Microbiol.">
        <title>Aquipluma nitroreducens gen. nov. sp. nov., a novel facultatively anaerobic bacterium isolated from a freshwater lake.</title>
        <authorList>
            <person name="Watanabe M."/>
            <person name="Kojima H."/>
            <person name="Fukui M."/>
        </authorList>
    </citation>
    <scope>NUCLEOTIDE SEQUENCE</scope>
    <source>
        <strain evidence="6">MeG22</strain>
    </source>
</reference>
<dbReference type="PROSITE" id="PS50005">
    <property type="entry name" value="TPR"/>
    <property type="match status" value="1"/>
</dbReference>
<organism evidence="6 7">
    <name type="scientific">Aquipluma nitroreducens</name>
    <dbReference type="NCBI Taxonomy" id="2010828"/>
    <lineage>
        <taxon>Bacteria</taxon>
        <taxon>Pseudomonadati</taxon>
        <taxon>Bacteroidota</taxon>
        <taxon>Bacteroidia</taxon>
        <taxon>Marinilabiliales</taxon>
        <taxon>Prolixibacteraceae</taxon>
        <taxon>Aquipluma</taxon>
    </lineage>
</organism>
<evidence type="ECO:0000256" key="2">
    <source>
        <dbReference type="ARBA" id="ARBA00022803"/>
    </source>
</evidence>
<dbReference type="Pfam" id="PF17128">
    <property type="entry name" value="DUF5107"/>
    <property type="match status" value="1"/>
</dbReference>
<dbReference type="KEGG" id="anf:AQPE_4424"/>
<dbReference type="PANTHER" id="PTHR45586">
    <property type="entry name" value="TPR REPEAT-CONTAINING PROTEIN PA4667"/>
    <property type="match status" value="1"/>
</dbReference>
<keyword evidence="7" id="KW-1185">Reference proteome</keyword>
<keyword evidence="2 3" id="KW-0802">TPR repeat</keyword>
<feature type="domain" description="DUF5107" evidence="5">
    <location>
        <begin position="52"/>
        <end position="355"/>
    </location>
</feature>
<accession>A0A5K7SFA5</accession>
<dbReference type="AlphaFoldDB" id="A0A5K7SFA5"/>
<feature type="signal peptide" evidence="4">
    <location>
        <begin position="1"/>
        <end position="19"/>
    </location>
</feature>
<keyword evidence="4" id="KW-0732">Signal</keyword>
<evidence type="ECO:0000259" key="5">
    <source>
        <dbReference type="Pfam" id="PF17128"/>
    </source>
</evidence>
<dbReference type="SMART" id="SM00028">
    <property type="entry name" value="TPR"/>
    <property type="match status" value="4"/>
</dbReference>
<feature type="chain" id="PRO_5024378625" evidence="4">
    <location>
        <begin position="20"/>
        <end position="1038"/>
    </location>
</feature>
<dbReference type="Proteomes" id="UP001193389">
    <property type="component" value="Chromosome"/>
</dbReference>
<evidence type="ECO:0000256" key="3">
    <source>
        <dbReference type="PROSITE-ProRule" id="PRU00339"/>
    </source>
</evidence>
<protein>
    <submittedName>
        <fullName evidence="6">TPR-domain containing protein</fullName>
    </submittedName>
</protein>
<dbReference type="Gene3D" id="1.25.40.10">
    <property type="entry name" value="Tetratricopeptide repeat domain"/>
    <property type="match status" value="3"/>
</dbReference>
<keyword evidence="1" id="KW-0677">Repeat</keyword>
<evidence type="ECO:0000313" key="6">
    <source>
        <dbReference type="EMBL" id="BBE20233.1"/>
    </source>
</evidence>
<dbReference type="EMBL" id="AP018694">
    <property type="protein sequence ID" value="BBE20233.1"/>
    <property type="molecule type" value="Genomic_DNA"/>
</dbReference>
<feature type="repeat" description="TPR" evidence="3">
    <location>
        <begin position="495"/>
        <end position="528"/>
    </location>
</feature>
<evidence type="ECO:0000256" key="1">
    <source>
        <dbReference type="ARBA" id="ARBA00022737"/>
    </source>
</evidence>
<dbReference type="InterPro" id="IPR033396">
    <property type="entry name" value="DUF5107"/>
</dbReference>
<name>A0A5K7SFA5_9BACT</name>
<gene>
    <name evidence="6" type="ORF">AQPE_4424</name>
</gene>